<name>A0ACC2D5U5_DIPCM</name>
<accession>A0ACC2D5U5</accession>
<dbReference type="EMBL" id="CM055098">
    <property type="protein sequence ID" value="KAJ7549619.1"/>
    <property type="molecule type" value="Genomic_DNA"/>
</dbReference>
<dbReference type="Proteomes" id="UP001162992">
    <property type="component" value="Chromosome 7"/>
</dbReference>
<gene>
    <name evidence="1" type="ORF">O6H91_07G060400</name>
</gene>
<proteinExistence type="predicted"/>
<organism evidence="1 2">
    <name type="scientific">Diphasiastrum complanatum</name>
    <name type="common">Issler's clubmoss</name>
    <name type="synonym">Lycopodium complanatum</name>
    <dbReference type="NCBI Taxonomy" id="34168"/>
    <lineage>
        <taxon>Eukaryota</taxon>
        <taxon>Viridiplantae</taxon>
        <taxon>Streptophyta</taxon>
        <taxon>Embryophyta</taxon>
        <taxon>Tracheophyta</taxon>
        <taxon>Lycopodiopsida</taxon>
        <taxon>Lycopodiales</taxon>
        <taxon>Lycopodiaceae</taxon>
        <taxon>Lycopodioideae</taxon>
        <taxon>Diphasiastrum</taxon>
    </lineage>
</organism>
<reference evidence="2" key="1">
    <citation type="journal article" date="2024" name="Proc. Natl. Acad. Sci. U.S.A.">
        <title>Extraordinary preservation of gene collinearity over three hundred million years revealed in homosporous lycophytes.</title>
        <authorList>
            <person name="Li C."/>
            <person name="Wickell D."/>
            <person name="Kuo L.Y."/>
            <person name="Chen X."/>
            <person name="Nie B."/>
            <person name="Liao X."/>
            <person name="Peng D."/>
            <person name="Ji J."/>
            <person name="Jenkins J."/>
            <person name="Williams M."/>
            <person name="Shu S."/>
            <person name="Plott C."/>
            <person name="Barry K."/>
            <person name="Rajasekar S."/>
            <person name="Grimwood J."/>
            <person name="Han X."/>
            <person name="Sun S."/>
            <person name="Hou Z."/>
            <person name="He W."/>
            <person name="Dai G."/>
            <person name="Sun C."/>
            <person name="Schmutz J."/>
            <person name="Leebens-Mack J.H."/>
            <person name="Li F.W."/>
            <person name="Wang L."/>
        </authorList>
    </citation>
    <scope>NUCLEOTIDE SEQUENCE [LARGE SCALE GENOMIC DNA]</scope>
    <source>
        <strain evidence="2">cv. PW_Plant_1</strain>
    </source>
</reference>
<sequence>MSCWVFNVSSNNLSGAIPEGLIQDDSFRSFFDNPGLCGKDVEGLIACPGAARRSLFTQKHLKRAALWIGGIFLVAAFMGLLVGGGCFYFRSYLPHGKYFNKKEAKKIWNFTPFHRRLGFAEDEVLGSLDETNVIGSGGAGKVYKSTLKDGLVVAVKKLWTHGMSDIKHDNGFKAKVETLGRVRYKNIVKLLCCYSTPETKLLVYEYMPNGSLGNLLHGSQASILDWTTRYKIALGAAEGLAYLHRDYKPQVLHCDVKSNNILLDSNYEARIADFGLAKILEGYNKELSMSMIAGTYGYIAPEYVNTWKVREKSDIYSFGVVLLELATGKRHLSAEYRCDHKKKLLTLKGILENHLYIVKYRF</sequence>
<keyword evidence="2" id="KW-1185">Reference proteome</keyword>
<evidence type="ECO:0000313" key="1">
    <source>
        <dbReference type="EMBL" id="KAJ7549619.1"/>
    </source>
</evidence>
<evidence type="ECO:0000313" key="2">
    <source>
        <dbReference type="Proteomes" id="UP001162992"/>
    </source>
</evidence>
<comment type="caution">
    <text evidence="1">The sequence shown here is derived from an EMBL/GenBank/DDBJ whole genome shotgun (WGS) entry which is preliminary data.</text>
</comment>
<protein>
    <submittedName>
        <fullName evidence="1">Uncharacterized protein</fullName>
    </submittedName>
</protein>